<comment type="caution">
    <text evidence="2">The sequence shown here is derived from an EMBL/GenBank/DDBJ whole genome shotgun (WGS) entry which is preliminary data.</text>
</comment>
<name>A0A368X4W6_9BACI</name>
<protein>
    <submittedName>
        <fullName evidence="2">Uncharacterized protein</fullName>
    </submittedName>
</protein>
<evidence type="ECO:0000256" key="1">
    <source>
        <dbReference type="PROSITE-ProRule" id="PRU00339"/>
    </source>
</evidence>
<feature type="repeat" description="TPR" evidence="1">
    <location>
        <begin position="398"/>
        <end position="431"/>
    </location>
</feature>
<dbReference type="EMBL" id="QPJJ01000021">
    <property type="protein sequence ID" value="RCW62983.1"/>
    <property type="molecule type" value="Genomic_DNA"/>
</dbReference>
<sequence>MNDLTLHIRKKSVNTKPRKLYLYKQGKILETTDKSGKHYYLFFYKDHFINGVKADAISISSYLHLAIRDGISFDASHPTCELLLDNKTDYTLSTFNHLFKKLQEKYPATEMLIILSFFDSFIKPEKIQQLAKKLFYQYRRNGQLFNAYRMIATYYQFSPKDSFADDMVHAFEFEQNRVRYEDILTLHQTNKDPLYVEAKCFKANRTDLDNQILFDIYQEENRIIDALALHLATIDQKINKDKLDQIDLLISEHLPDKQQGEIWNGLIVKIKDDPELLKIVMEKLFKQEQYETLAKLLFTYDIKLDESQSEMIATLIEKIEPTIFSGIDDIDHLFDRLYQLLENNSHQLELVMEKCFTHYLSIYSVSELAEKLEGIENKGRKLPITEKIKKMHDLIDNPDQQLTLGELYLEFKQLEKAISCFEWEMELSPNDKKPLQYLYKTYQAMGNKVEANNFKQLLMNL</sequence>
<dbReference type="InterPro" id="IPR011990">
    <property type="entry name" value="TPR-like_helical_dom_sf"/>
</dbReference>
<reference evidence="2 3" key="1">
    <citation type="submission" date="2018-07" db="EMBL/GenBank/DDBJ databases">
        <title>Genomic Encyclopedia of Type Strains, Phase IV (KMG-IV): sequencing the most valuable type-strain genomes for metagenomic binning, comparative biology and taxonomic classification.</title>
        <authorList>
            <person name="Goeker M."/>
        </authorList>
    </citation>
    <scope>NUCLEOTIDE SEQUENCE [LARGE SCALE GENOMIC DNA]</scope>
    <source>
        <strain evidence="2 3">DSM 27696</strain>
    </source>
</reference>
<dbReference type="PROSITE" id="PS50005">
    <property type="entry name" value="TPR"/>
    <property type="match status" value="1"/>
</dbReference>
<keyword evidence="3" id="KW-1185">Reference proteome</keyword>
<dbReference type="InterPro" id="IPR019734">
    <property type="entry name" value="TPR_rpt"/>
</dbReference>
<evidence type="ECO:0000313" key="2">
    <source>
        <dbReference type="EMBL" id="RCW62983.1"/>
    </source>
</evidence>
<gene>
    <name evidence="2" type="ORF">DFR57_12121</name>
</gene>
<accession>A0A368X4W6</accession>
<dbReference type="RefSeq" id="WP_114354411.1">
    <property type="nucleotide sequence ID" value="NZ_QPJJ01000021.1"/>
</dbReference>
<dbReference type="SUPFAM" id="SSF48452">
    <property type="entry name" value="TPR-like"/>
    <property type="match status" value="1"/>
</dbReference>
<proteinExistence type="predicted"/>
<dbReference type="OrthoDB" id="2676051at2"/>
<dbReference type="AlphaFoldDB" id="A0A368X4W6"/>
<organism evidence="2 3">
    <name type="scientific">Saliterribacillus persicus</name>
    <dbReference type="NCBI Taxonomy" id="930114"/>
    <lineage>
        <taxon>Bacteria</taxon>
        <taxon>Bacillati</taxon>
        <taxon>Bacillota</taxon>
        <taxon>Bacilli</taxon>
        <taxon>Bacillales</taxon>
        <taxon>Bacillaceae</taxon>
        <taxon>Saliterribacillus</taxon>
    </lineage>
</organism>
<dbReference type="Gene3D" id="1.25.40.10">
    <property type="entry name" value="Tetratricopeptide repeat domain"/>
    <property type="match status" value="1"/>
</dbReference>
<keyword evidence="1" id="KW-0802">TPR repeat</keyword>
<dbReference type="Proteomes" id="UP000252585">
    <property type="component" value="Unassembled WGS sequence"/>
</dbReference>
<evidence type="ECO:0000313" key="3">
    <source>
        <dbReference type="Proteomes" id="UP000252585"/>
    </source>
</evidence>